<organism evidence="2 3">
    <name type="scientific">Pendulispora albinea</name>
    <dbReference type="NCBI Taxonomy" id="2741071"/>
    <lineage>
        <taxon>Bacteria</taxon>
        <taxon>Pseudomonadati</taxon>
        <taxon>Myxococcota</taxon>
        <taxon>Myxococcia</taxon>
        <taxon>Myxococcales</taxon>
        <taxon>Sorangiineae</taxon>
        <taxon>Pendulisporaceae</taxon>
        <taxon>Pendulispora</taxon>
    </lineage>
</organism>
<evidence type="ECO:0000313" key="2">
    <source>
        <dbReference type="EMBL" id="WXB19419.1"/>
    </source>
</evidence>
<protein>
    <submittedName>
        <fullName evidence="2">Uncharacterized protein</fullName>
    </submittedName>
</protein>
<gene>
    <name evidence="2" type="ORF">LZC94_19580</name>
</gene>
<sequence length="77" mass="8612">MTTVTKRHRARTARRARVRWRHREDASEAGEGAAEGARQDRDRTIGKHEELWDEWVDAAGLSAPGASSSRASTILRS</sequence>
<dbReference type="RefSeq" id="WP_394829036.1">
    <property type="nucleotide sequence ID" value="NZ_CP089984.1"/>
</dbReference>
<dbReference type="EMBL" id="CP089984">
    <property type="protein sequence ID" value="WXB19419.1"/>
    <property type="molecule type" value="Genomic_DNA"/>
</dbReference>
<proteinExistence type="predicted"/>
<name>A0ABZ2MA84_9BACT</name>
<reference evidence="2 3" key="1">
    <citation type="submission" date="2021-12" db="EMBL/GenBank/DDBJ databases">
        <title>Discovery of the Pendulisporaceae a myxobacterial family with distinct sporulation behavior and unique specialized metabolism.</title>
        <authorList>
            <person name="Garcia R."/>
            <person name="Popoff A."/>
            <person name="Bader C.D."/>
            <person name="Loehr J."/>
            <person name="Walesch S."/>
            <person name="Walt C."/>
            <person name="Boldt J."/>
            <person name="Bunk B."/>
            <person name="Haeckl F.J.F.P.J."/>
            <person name="Gunesch A.P."/>
            <person name="Birkelbach J."/>
            <person name="Nuebel U."/>
            <person name="Pietschmann T."/>
            <person name="Bach T."/>
            <person name="Mueller R."/>
        </authorList>
    </citation>
    <scope>NUCLEOTIDE SEQUENCE [LARGE SCALE GENOMIC DNA]</scope>
    <source>
        <strain evidence="2 3">MSr11954</strain>
    </source>
</reference>
<dbReference type="Proteomes" id="UP001370348">
    <property type="component" value="Chromosome"/>
</dbReference>
<keyword evidence="3" id="KW-1185">Reference proteome</keyword>
<evidence type="ECO:0000313" key="3">
    <source>
        <dbReference type="Proteomes" id="UP001370348"/>
    </source>
</evidence>
<feature type="compositionally biased region" description="Basic residues" evidence="1">
    <location>
        <begin position="1"/>
        <end position="21"/>
    </location>
</feature>
<feature type="region of interest" description="Disordered" evidence="1">
    <location>
        <begin position="1"/>
        <end position="46"/>
    </location>
</feature>
<feature type="compositionally biased region" description="Basic and acidic residues" evidence="1">
    <location>
        <begin position="37"/>
        <end position="46"/>
    </location>
</feature>
<evidence type="ECO:0000256" key="1">
    <source>
        <dbReference type="SAM" id="MobiDB-lite"/>
    </source>
</evidence>
<accession>A0ABZ2MA84</accession>